<keyword evidence="3" id="KW-0862">Zinc</keyword>
<organism evidence="6 7">
    <name type="scientific">Tegillarca granosa</name>
    <name type="common">Malaysian cockle</name>
    <name type="synonym">Anadara granosa</name>
    <dbReference type="NCBI Taxonomy" id="220873"/>
    <lineage>
        <taxon>Eukaryota</taxon>
        <taxon>Metazoa</taxon>
        <taxon>Spiralia</taxon>
        <taxon>Lophotrochozoa</taxon>
        <taxon>Mollusca</taxon>
        <taxon>Bivalvia</taxon>
        <taxon>Autobranchia</taxon>
        <taxon>Pteriomorphia</taxon>
        <taxon>Arcoida</taxon>
        <taxon>Arcoidea</taxon>
        <taxon>Arcidae</taxon>
        <taxon>Tegillarca</taxon>
    </lineage>
</organism>
<evidence type="ECO:0000313" key="7">
    <source>
        <dbReference type="Proteomes" id="UP001217089"/>
    </source>
</evidence>
<keyword evidence="7" id="KW-1185">Reference proteome</keyword>
<accession>A0ABQ9EZQ3</accession>
<evidence type="ECO:0000313" key="6">
    <source>
        <dbReference type="EMBL" id="KAJ8310640.1"/>
    </source>
</evidence>
<protein>
    <recommendedName>
        <fullName evidence="8">MULE transposase domain-containing protein</fullName>
    </recommendedName>
</protein>
<feature type="domain" description="FLYWCH-type" evidence="4">
    <location>
        <begin position="11"/>
        <end position="50"/>
    </location>
</feature>
<dbReference type="Pfam" id="PF10551">
    <property type="entry name" value="MULE"/>
    <property type="match status" value="1"/>
</dbReference>
<dbReference type="InterPro" id="IPR018289">
    <property type="entry name" value="MULE_transposase_dom"/>
</dbReference>
<gene>
    <name evidence="6" type="ORF">KUTeg_012505</name>
</gene>
<keyword evidence="1" id="KW-0479">Metal-binding</keyword>
<name>A0ABQ9EZQ3_TEGGR</name>
<feature type="domain" description="MULE transposase" evidence="5">
    <location>
        <begin position="142"/>
        <end position="221"/>
    </location>
</feature>
<dbReference type="Gene3D" id="2.20.25.240">
    <property type="match status" value="1"/>
</dbReference>
<dbReference type="Pfam" id="PF04500">
    <property type="entry name" value="FLYWCH"/>
    <property type="match status" value="1"/>
</dbReference>
<keyword evidence="2" id="KW-0863">Zinc-finger</keyword>
<evidence type="ECO:0000259" key="4">
    <source>
        <dbReference type="Pfam" id="PF04500"/>
    </source>
</evidence>
<evidence type="ECO:0000256" key="3">
    <source>
        <dbReference type="ARBA" id="ARBA00022833"/>
    </source>
</evidence>
<comment type="caution">
    <text evidence="6">The sequence shown here is derived from an EMBL/GenBank/DDBJ whole genome shotgun (WGS) entry which is preliminary data.</text>
</comment>
<evidence type="ECO:0008006" key="8">
    <source>
        <dbReference type="Google" id="ProtNLM"/>
    </source>
</evidence>
<evidence type="ECO:0000259" key="5">
    <source>
        <dbReference type="Pfam" id="PF10551"/>
    </source>
</evidence>
<dbReference type="EMBL" id="JARBDR010000640">
    <property type="protein sequence ID" value="KAJ8310640.1"/>
    <property type="molecule type" value="Genomic_DNA"/>
</dbReference>
<reference evidence="6 7" key="1">
    <citation type="submission" date="2022-12" db="EMBL/GenBank/DDBJ databases">
        <title>Chromosome-level genome of Tegillarca granosa.</title>
        <authorList>
            <person name="Kim J."/>
        </authorList>
    </citation>
    <scope>NUCLEOTIDE SEQUENCE [LARGE SCALE GENOMIC DNA]</scope>
    <source>
        <strain evidence="6">Teg-2019</strain>
        <tissue evidence="6">Adductor muscle</tissue>
    </source>
</reference>
<sequence length="238" mass="27663">MANAQLNIQFVEYRLGNENLVYNNYKYRIKSQRGERCNWRCVQSACPVRINALNRIPVNTQERLNHPSDPMQLNIDKLPATRQDINLEGKWRETITGNNFLLIDDGDQQRILIFSTDFNLTHLTAASTVYGDSPFYSCPTTFYQLYTLHAFVHGTMYPLVFALLPGKGQATYTRFFQHLNDYCLQHQLQLQPETIFLDYETVVHNAASTVFPGITKKGCIWRKACKYLTATMKKYINW</sequence>
<proteinExistence type="predicted"/>
<evidence type="ECO:0000256" key="1">
    <source>
        <dbReference type="ARBA" id="ARBA00022723"/>
    </source>
</evidence>
<evidence type="ECO:0000256" key="2">
    <source>
        <dbReference type="ARBA" id="ARBA00022771"/>
    </source>
</evidence>
<dbReference type="InterPro" id="IPR007588">
    <property type="entry name" value="Znf_FLYWCH"/>
</dbReference>
<dbReference type="Proteomes" id="UP001217089">
    <property type="component" value="Unassembled WGS sequence"/>
</dbReference>